<dbReference type="STRING" id="1035707.SAMN05216552_10874"/>
<evidence type="ECO:0000313" key="1">
    <source>
        <dbReference type="EMBL" id="SFV18036.1"/>
    </source>
</evidence>
<evidence type="ECO:0008006" key="3">
    <source>
        <dbReference type="Google" id="ProtNLM"/>
    </source>
</evidence>
<sequence>MRTPPSLLSDPDYNPNRLLDEVLAQLSLKNDAALSRSLGVSPPILSKVRHRRMPVAAWMIIQIHDATEMSIDEIRALLGVPVARRQRPAAAE</sequence>
<evidence type="ECO:0000313" key="2">
    <source>
        <dbReference type="Proteomes" id="UP000199391"/>
    </source>
</evidence>
<dbReference type="EMBL" id="FPBO01000087">
    <property type="protein sequence ID" value="SFV18036.1"/>
    <property type="molecule type" value="Genomic_DNA"/>
</dbReference>
<keyword evidence="2" id="KW-1185">Reference proteome</keyword>
<name>A0A1I7M7X6_9BURK</name>
<protein>
    <recommendedName>
        <fullName evidence="3">XRE family transcriptional regulator</fullName>
    </recommendedName>
</protein>
<organism evidence="1 2">
    <name type="scientific">Pseudoduganella namucuonensis</name>
    <dbReference type="NCBI Taxonomy" id="1035707"/>
    <lineage>
        <taxon>Bacteria</taxon>
        <taxon>Pseudomonadati</taxon>
        <taxon>Pseudomonadota</taxon>
        <taxon>Betaproteobacteria</taxon>
        <taxon>Burkholderiales</taxon>
        <taxon>Oxalobacteraceae</taxon>
        <taxon>Telluria group</taxon>
        <taxon>Pseudoduganella</taxon>
    </lineage>
</organism>
<reference evidence="2" key="1">
    <citation type="submission" date="2016-10" db="EMBL/GenBank/DDBJ databases">
        <authorList>
            <person name="Varghese N."/>
            <person name="Submissions S."/>
        </authorList>
    </citation>
    <scope>NUCLEOTIDE SEQUENCE [LARGE SCALE GENOMIC DNA]</scope>
    <source>
        <strain evidence="2">CGMCC 1.11014</strain>
    </source>
</reference>
<dbReference type="AlphaFoldDB" id="A0A1I7M7X6"/>
<dbReference type="RefSeq" id="WP_093561650.1">
    <property type="nucleotide sequence ID" value="NZ_FPBO01000087.1"/>
</dbReference>
<dbReference type="Proteomes" id="UP000199391">
    <property type="component" value="Unassembled WGS sequence"/>
</dbReference>
<gene>
    <name evidence="1" type="ORF">SAMN05216552_10874</name>
</gene>
<accession>A0A1I7M7X6</accession>
<proteinExistence type="predicted"/>
<dbReference type="OrthoDB" id="8780234at2"/>